<proteinExistence type="inferred from homology"/>
<keyword evidence="1" id="KW-0479">Metal-binding</keyword>
<keyword evidence="1" id="KW-0862">Zinc</keyword>
<keyword evidence="1" id="KW-0863">Zinc-finger</keyword>
<gene>
    <name evidence="2" type="ORF">J1N35_008132</name>
</gene>
<comment type="function">
    <text evidence="1">Putative transcription activator involved in regulating light control of development.</text>
</comment>
<dbReference type="EMBL" id="JAIQCV010000003">
    <property type="protein sequence ID" value="KAH1114754.1"/>
    <property type="molecule type" value="Genomic_DNA"/>
</dbReference>
<evidence type="ECO:0000256" key="1">
    <source>
        <dbReference type="RuleBase" id="RU367018"/>
    </source>
</evidence>
<dbReference type="Proteomes" id="UP000828251">
    <property type="component" value="Unassembled WGS sequence"/>
</dbReference>
<dbReference type="GO" id="GO:0005634">
    <property type="term" value="C:nucleus"/>
    <property type="evidence" value="ECO:0007669"/>
    <property type="project" value="UniProtKB-SubCell"/>
</dbReference>
<evidence type="ECO:0000313" key="3">
    <source>
        <dbReference type="Proteomes" id="UP000828251"/>
    </source>
</evidence>
<dbReference type="AlphaFoldDB" id="A0A9D3W7M5"/>
<evidence type="ECO:0000313" key="2">
    <source>
        <dbReference type="EMBL" id="KAH1114754.1"/>
    </source>
</evidence>
<organism evidence="2 3">
    <name type="scientific">Gossypium stocksii</name>
    <dbReference type="NCBI Taxonomy" id="47602"/>
    <lineage>
        <taxon>Eukaryota</taxon>
        <taxon>Viridiplantae</taxon>
        <taxon>Streptophyta</taxon>
        <taxon>Embryophyta</taxon>
        <taxon>Tracheophyta</taxon>
        <taxon>Spermatophyta</taxon>
        <taxon>Magnoliopsida</taxon>
        <taxon>eudicotyledons</taxon>
        <taxon>Gunneridae</taxon>
        <taxon>Pentapetalae</taxon>
        <taxon>rosids</taxon>
        <taxon>malvids</taxon>
        <taxon>Malvales</taxon>
        <taxon>Malvaceae</taxon>
        <taxon>Malvoideae</taxon>
        <taxon>Gossypium</taxon>
    </lineage>
</organism>
<dbReference type="InterPro" id="IPR031052">
    <property type="entry name" value="FHY3/FAR1"/>
</dbReference>
<keyword evidence="3" id="KW-1185">Reference proteome</keyword>
<sequence>MLRKKWSPVFAGSIFFAGIQSADGCKAIRTIFQSLMKENMALLKFAHRYQTVAKEQRTKEIDDDSCCKKLSPLMILKGSTLEKQAADVYTCTIFKLFQDELRGCLSVAIEDMGKTGTVASFKLKEEGQKDNIVKFCDSSNQITYSCKKYESMGILCVHILKSLKVKKLIQKALHVITKSLASEDSYKIVEDSLDIVLGKVENVLKTKHDRHRDKAKDVEILNACNEGFETQTVLSALPFQTEATEHRIRSKSKRKIEDDVSETSCKSMDDCVLHGYPPRKATKGANNEGARTVSSHLYFAGDFLQQPACISPQPPLPSPSTVHQFKGFSKPMGNFQERKKQAQDLPVSRREMETMKMTIMARIKEMQEGILRAINETMKS</sequence>
<keyword evidence="1" id="KW-0539">Nucleus</keyword>
<dbReference type="GO" id="GO:0008270">
    <property type="term" value="F:zinc ion binding"/>
    <property type="evidence" value="ECO:0007669"/>
    <property type="project" value="UniProtKB-UniRule"/>
</dbReference>
<protein>
    <recommendedName>
        <fullName evidence="1">Protein FAR1-RELATED SEQUENCE</fullName>
    </recommendedName>
</protein>
<dbReference type="GO" id="GO:0006355">
    <property type="term" value="P:regulation of DNA-templated transcription"/>
    <property type="evidence" value="ECO:0007669"/>
    <property type="project" value="UniProtKB-UniRule"/>
</dbReference>
<dbReference type="PANTHER" id="PTHR31669:SF282">
    <property type="entry name" value="PROTEIN FAR1-RELATED SEQUENCE"/>
    <property type="match status" value="1"/>
</dbReference>
<name>A0A9D3W7M5_9ROSI</name>
<reference evidence="2 3" key="1">
    <citation type="journal article" date="2021" name="Plant Biotechnol. J.">
        <title>Multi-omics assisted identification of the key and species-specific regulatory components of drought-tolerant mechanisms in Gossypium stocksii.</title>
        <authorList>
            <person name="Yu D."/>
            <person name="Ke L."/>
            <person name="Zhang D."/>
            <person name="Wu Y."/>
            <person name="Sun Y."/>
            <person name="Mei J."/>
            <person name="Sun J."/>
            <person name="Sun Y."/>
        </authorList>
    </citation>
    <scope>NUCLEOTIDE SEQUENCE [LARGE SCALE GENOMIC DNA]</scope>
    <source>
        <strain evidence="3">cv. E1</strain>
        <tissue evidence="2">Leaf</tissue>
    </source>
</reference>
<dbReference type="OrthoDB" id="751756at2759"/>
<comment type="similarity">
    <text evidence="1">Belongs to the FHY3/FAR1 family.</text>
</comment>
<comment type="subcellular location">
    <subcellularLocation>
        <location evidence="1">Nucleus</location>
    </subcellularLocation>
</comment>
<comment type="caution">
    <text evidence="2">The sequence shown here is derived from an EMBL/GenBank/DDBJ whole genome shotgun (WGS) entry which is preliminary data.</text>
</comment>
<dbReference type="PANTHER" id="PTHR31669">
    <property type="entry name" value="PROTEIN FAR1-RELATED SEQUENCE 10-RELATED"/>
    <property type="match status" value="1"/>
</dbReference>
<accession>A0A9D3W7M5</accession>